<evidence type="ECO:0000313" key="4">
    <source>
        <dbReference type="EMBL" id="EPQ26345.1"/>
    </source>
</evidence>
<evidence type="ECO:0000313" key="5">
    <source>
        <dbReference type="Proteomes" id="UP000053664"/>
    </source>
</evidence>
<feature type="compositionally biased region" description="Basic and acidic residues" evidence="1">
    <location>
        <begin position="616"/>
        <end position="633"/>
    </location>
</feature>
<feature type="region of interest" description="Disordered" evidence="1">
    <location>
        <begin position="39"/>
        <end position="82"/>
    </location>
</feature>
<feature type="compositionally biased region" description="Low complexity" evidence="1">
    <location>
        <begin position="60"/>
        <end position="70"/>
    </location>
</feature>
<keyword evidence="2" id="KW-0732">Signal</keyword>
<reference evidence="4 5" key="1">
    <citation type="journal article" date="2013" name="Plant Cell">
        <title>The transition from a phytopathogenic smut ancestor to an anamorphic biocontrol agent deciphered by comparative whole-genome analysis.</title>
        <authorList>
            <person name="Lefebvre F."/>
            <person name="Joly D.L."/>
            <person name="Labbe C."/>
            <person name="Teichmann B."/>
            <person name="Linning R."/>
            <person name="Belzile F."/>
            <person name="Bakkeren G."/>
            <person name="Belanger R.R."/>
        </authorList>
    </citation>
    <scope>NUCLEOTIDE SEQUENCE [LARGE SCALE GENOMIC DNA]</scope>
    <source>
        <strain evidence="4 5">PF-1</strain>
    </source>
</reference>
<dbReference type="PROSITE" id="PS51471">
    <property type="entry name" value="FE2OG_OXY"/>
    <property type="match status" value="1"/>
</dbReference>
<sequence>MAASRVARQGRRCCAQPAHLSAGLFFLLPASARELVPCAPRATSPGSTLRLPPPSPTPQFNPQGFSLSSLPPQPTSPLAPRLFISSPPNRLCAQAQSALTTEVASVVSVPPHSSIPPLSRDPPATWSLHMFGHSHRGGGGGGGHRRRRDEDYPVHETDVPATQIGEQTGPLHDVDALLAADQQRQLASFSFGGVADQLPPSPELIVQGYGRVALPLVDPAEAARLAATCQQAPFGRGTETLVDTAVRRTWQLDPAAFAVHGAEWNDGIAAFGPLIAEKMGFAGTPLSLEPYKLLLYEPGGHFACHRDTEKEDGMFATLVIQLPSVHSGGQLIVYRNGVPIFHDFGAARGTAASQCHYAVHYADAEHEVTPVTQGYRLALVYSVCWPASQGEPTVPPTSADADGTAALAAALGKLADEERRFYHLLDHDYTAKSIKQLGERALKGVDRERVASLCAASRLLSQDRRYAFYIAEATRKTLHAFDGPESGWSEYWEPVIRFERYQRLDGTRIPGDASLGHLFTNRDVLNPDSKSMLQLWAGHRRQESGWLGNDGPSQDTIYSKYVLIAWPERLAGVFEVLAQHDTRALKALVATQPTDAQLIELLDAIKASIALSEVPREAGAGRRRGGRGEDRGPAHAAAARDPQCARRAAVQRGSL</sequence>
<dbReference type="AlphaFoldDB" id="A0A061H3A5"/>
<gene>
    <name evidence="4" type="ORF">PFL1_05993</name>
</gene>
<dbReference type="InterPro" id="IPR044862">
    <property type="entry name" value="Pro_4_hyd_alph_FE2OG_OXY"/>
</dbReference>
<dbReference type="Gene3D" id="2.60.120.620">
    <property type="entry name" value="q2cbj1_9rhob like domain"/>
    <property type="match status" value="1"/>
</dbReference>
<evidence type="ECO:0000256" key="1">
    <source>
        <dbReference type="SAM" id="MobiDB-lite"/>
    </source>
</evidence>
<dbReference type="EMBL" id="KE361645">
    <property type="protein sequence ID" value="EPQ26345.1"/>
    <property type="molecule type" value="Genomic_DNA"/>
</dbReference>
<feature type="signal peptide" evidence="2">
    <location>
        <begin position="1"/>
        <end position="32"/>
    </location>
</feature>
<dbReference type="RefSeq" id="XP_007881722.1">
    <property type="nucleotide sequence ID" value="XM_007883531.1"/>
</dbReference>
<dbReference type="PANTHER" id="PTHR33099:SF7">
    <property type="entry name" value="MYND-TYPE DOMAIN-CONTAINING PROTEIN"/>
    <property type="match status" value="1"/>
</dbReference>
<dbReference type="PANTHER" id="PTHR33099">
    <property type="entry name" value="FE2OG DIOXYGENASE DOMAIN-CONTAINING PROTEIN"/>
    <property type="match status" value="1"/>
</dbReference>
<dbReference type="GeneID" id="19320073"/>
<proteinExistence type="predicted"/>
<dbReference type="HOGENOM" id="CLU_418627_0_0_1"/>
<dbReference type="Pfam" id="PF13640">
    <property type="entry name" value="2OG-FeII_Oxy_3"/>
    <property type="match status" value="1"/>
</dbReference>
<feature type="region of interest" description="Disordered" evidence="1">
    <location>
        <begin position="130"/>
        <end position="151"/>
    </location>
</feature>
<evidence type="ECO:0000259" key="3">
    <source>
        <dbReference type="PROSITE" id="PS51471"/>
    </source>
</evidence>
<accession>A0A061H3A5</accession>
<dbReference type="InterPro" id="IPR005123">
    <property type="entry name" value="Oxoglu/Fe-dep_dioxygenase_dom"/>
</dbReference>
<evidence type="ECO:0000256" key="2">
    <source>
        <dbReference type="SAM" id="SignalP"/>
    </source>
</evidence>
<feature type="domain" description="Fe2OG dioxygenase" evidence="3">
    <location>
        <begin position="284"/>
        <end position="388"/>
    </location>
</feature>
<dbReference type="eggNOG" id="ENOG502QTV7">
    <property type="taxonomic scope" value="Eukaryota"/>
</dbReference>
<feature type="chain" id="PRO_5001603327" description="Fe2OG dioxygenase domain-containing protein" evidence="2">
    <location>
        <begin position="33"/>
        <end position="655"/>
    </location>
</feature>
<name>A0A061H3A5_9BASI</name>
<protein>
    <recommendedName>
        <fullName evidence="3">Fe2OG dioxygenase domain-containing protein</fullName>
    </recommendedName>
</protein>
<dbReference type="KEGG" id="pfp:PFL1_05993"/>
<feature type="region of interest" description="Disordered" evidence="1">
    <location>
        <begin position="616"/>
        <end position="655"/>
    </location>
</feature>
<dbReference type="Proteomes" id="UP000053664">
    <property type="component" value="Unassembled WGS sequence"/>
</dbReference>
<organism evidence="4 5">
    <name type="scientific">Pseudozyma flocculosa PF-1</name>
    <dbReference type="NCBI Taxonomy" id="1277687"/>
    <lineage>
        <taxon>Eukaryota</taxon>
        <taxon>Fungi</taxon>
        <taxon>Dikarya</taxon>
        <taxon>Basidiomycota</taxon>
        <taxon>Ustilaginomycotina</taxon>
        <taxon>Ustilaginomycetes</taxon>
        <taxon>Ustilaginales</taxon>
        <taxon>Ustilaginaceae</taxon>
        <taxon>Pseudozyma</taxon>
    </lineage>
</organism>